<proteinExistence type="predicted"/>
<feature type="compositionally biased region" description="Basic and acidic residues" evidence="1">
    <location>
        <begin position="92"/>
        <end position="109"/>
    </location>
</feature>
<evidence type="ECO:0008006" key="4">
    <source>
        <dbReference type="Google" id="ProtNLM"/>
    </source>
</evidence>
<dbReference type="EMBL" id="CP014859">
    <property type="protein sequence ID" value="AOS61671.1"/>
    <property type="molecule type" value="Genomic_DNA"/>
</dbReference>
<dbReference type="NCBIfam" id="NF033649">
    <property type="entry name" value="LipDrop_Rv1109c"/>
    <property type="match status" value="1"/>
</dbReference>
<accession>A0AAC9HMX0</accession>
<feature type="region of interest" description="Disordered" evidence="1">
    <location>
        <begin position="132"/>
        <end position="189"/>
    </location>
</feature>
<name>A0AAC9HMX0_9PSEU</name>
<evidence type="ECO:0000256" key="1">
    <source>
        <dbReference type="SAM" id="MobiDB-lite"/>
    </source>
</evidence>
<feature type="compositionally biased region" description="Low complexity" evidence="1">
    <location>
        <begin position="154"/>
        <end position="167"/>
    </location>
</feature>
<dbReference type="InterPro" id="IPR047728">
    <property type="entry name" value="LipDrop-assoc"/>
</dbReference>
<protein>
    <recommendedName>
        <fullName evidence="4">Lipid droplet-associated protein</fullName>
    </recommendedName>
</protein>
<dbReference type="KEGG" id="ahm:TL08_04205"/>
<dbReference type="AlphaFoldDB" id="A0AAC9HMX0"/>
<dbReference type="Proteomes" id="UP000095210">
    <property type="component" value="Chromosome"/>
</dbReference>
<gene>
    <name evidence="2" type="ORF">TL08_04205</name>
</gene>
<keyword evidence="3" id="KW-1185">Reference proteome</keyword>
<evidence type="ECO:0000313" key="3">
    <source>
        <dbReference type="Proteomes" id="UP000095210"/>
    </source>
</evidence>
<evidence type="ECO:0000313" key="2">
    <source>
        <dbReference type="EMBL" id="AOS61671.1"/>
    </source>
</evidence>
<reference evidence="3" key="1">
    <citation type="submission" date="2016-03" db="EMBL/GenBank/DDBJ databases">
        <title>Complete genome sequence of the type strain Actinoalloteichus hymeniacidonis DSM 45092.</title>
        <authorList>
            <person name="Schaffert L."/>
            <person name="Albersmeier A."/>
            <person name="Winkler A."/>
            <person name="Kalinowski J."/>
            <person name="Zotchev S."/>
            <person name="Ruckert C."/>
        </authorList>
    </citation>
    <scope>NUCLEOTIDE SEQUENCE [LARGE SCALE GENOMIC DNA]</scope>
    <source>
        <strain evidence="3">HPA177(T) (DSM 45092(T))</strain>
    </source>
</reference>
<organism evidence="2 3">
    <name type="scientific">Actinoalloteichus hymeniacidonis</name>
    <dbReference type="NCBI Taxonomy" id="340345"/>
    <lineage>
        <taxon>Bacteria</taxon>
        <taxon>Bacillati</taxon>
        <taxon>Actinomycetota</taxon>
        <taxon>Actinomycetes</taxon>
        <taxon>Pseudonocardiales</taxon>
        <taxon>Pseudonocardiaceae</taxon>
        <taxon>Actinoalloteichus</taxon>
    </lineage>
</organism>
<feature type="compositionally biased region" description="Acidic residues" evidence="1">
    <location>
        <begin position="175"/>
        <end position="184"/>
    </location>
</feature>
<dbReference type="RefSeq" id="WP_069846711.1">
    <property type="nucleotide sequence ID" value="NZ_CP014859.1"/>
</dbReference>
<feature type="region of interest" description="Disordered" evidence="1">
    <location>
        <begin position="81"/>
        <end position="118"/>
    </location>
</feature>
<sequence>MTNLPLPVRLAAGLAVAAVEQARRLPEQLAGLPVTVVSQALSLSMRVQQQVTELAIKGDEALSGLRAPEENPEWATFDEDLAPEGTAAGDARPNRSDGQDRSEPTRASDADDTETDDLDDFDDALAVDALGNGSFGVPVTGDTAGPGPAKSERTGTATRTRTPASTAKRAHPDYEDLEDPIDDADPGRSLVEPRRAEAVLISEEPVTGYDGFSLAQLRGRLRGFSPEQLRALLAYEKSGTARPDYVRMLSNRLATVSAE</sequence>